<name>M4C1T5_HYAAE</name>
<dbReference type="EnsemblProtists" id="HpaT813036">
    <property type="protein sequence ID" value="HpaP813036"/>
    <property type="gene ID" value="HpaG813036"/>
</dbReference>
<evidence type="ECO:0000313" key="1">
    <source>
        <dbReference type="EnsemblProtists" id="HpaP813036"/>
    </source>
</evidence>
<proteinExistence type="predicted"/>
<reference evidence="1" key="2">
    <citation type="submission" date="2015-06" db="UniProtKB">
        <authorList>
            <consortium name="EnsemblProtists"/>
        </authorList>
    </citation>
    <scope>IDENTIFICATION</scope>
    <source>
        <strain evidence="1">Emoy2</strain>
    </source>
</reference>
<reference evidence="2" key="1">
    <citation type="journal article" date="2010" name="Science">
        <title>Signatures of adaptation to obligate biotrophy in the Hyaloperonospora arabidopsidis genome.</title>
        <authorList>
            <person name="Baxter L."/>
            <person name="Tripathy S."/>
            <person name="Ishaque N."/>
            <person name="Boot N."/>
            <person name="Cabral A."/>
            <person name="Kemen E."/>
            <person name="Thines M."/>
            <person name="Ah-Fong A."/>
            <person name="Anderson R."/>
            <person name="Badejoko W."/>
            <person name="Bittner-Eddy P."/>
            <person name="Boore J.L."/>
            <person name="Chibucos M.C."/>
            <person name="Coates M."/>
            <person name="Dehal P."/>
            <person name="Delehaunty K."/>
            <person name="Dong S."/>
            <person name="Downton P."/>
            <person name="Dumas B."/>
            <person name="Fabro G."/>
            <person name="Fronick C."/>
            <person name="Fuerstenberg S.I."/>
            <person name="Fulton L."/>
            <person name="Gaulin E."/>
            <person name="Govers F."/>
            <person name="Hughes L."/>
            <person name="Humphray S."/>
            <person name="Jiang R.H."/>
            <person name="Judelson H."/>
            <person name="Kamoun S."/>
            <person name="Kyung K."/>
            <person name="Meijer H."/>
            <person name="Minx P."/>
            <person name="Morris P."/>
            <person name="Nelson J."/>
            <person name="Phuntumart V."/>
            <person name="Qutob D."/>
            <person name="Rehmany A."/>
            <person name="Rougon-Cardoso A."/>
            <person name="Ryden P."/>
            <person name="Torto-Alalibo T."/>
            <person name="Studholme D."/>
            <person name="Wang Y."/>
            <person name="Win J."/>
            <person name="Wood J."/>
            <person name="Clifton S.W."/>
            <person name="Rogers J."/>
            <person name="Van den Ackerveken G."/>
            <person name="Jones J.D."/>
            <person name="McDowell J.M."/>
            <person name="Beynon J."/>
            <person name="Tyler B.M."/>
        </authorList>
    </citation>
    <scope>NUCLEOTIDE SEQUENCE [LARGE SCALE GENOMIC DNA]</scope>
    <source>
        <strain evidence="2">Emoy2</strain>
    </source>
</reference>
<protein>
    <submittedName>
        <fullName evidence="1">Uncharacterized protein</fullName>
    </submittedName>
</protein>
<accession>M4C1T5</accession>
<dbReference type="VEuPathDB" id="FungiDB:HpaG813036"/>
<dbReference type="AlphaFoldDB" id="M4C1T5"/>
<dbReference type="EMBL" id="JH598104">
    <property type="status" value="NOT_ANNOTATED_CDS"/>
    <property type="molecule type" value="Genomic_DNA"/>
</dbReference>
<dbReference type="HOGENOM" id="CLU_1411256_0_0_1"/>
<dbReference type="InParanoid" id="M4C1T5"/>
<organism evidence="1 2">
    <name type="scientific">Hyaloperonospora arabidopsidis (strain Emoy2)</name>
    <name type="common">Downy mildew agent</name>
    <name type="synonym">Peronospora arabidopsidis</name>
    <dbReference type="NCBI Taxonomy" id="559515"/>
    <lineage>
        <taxon>Eukaryota</taxon>
        <taxon>Sar</taxon>
        <taxon>Stramenopiles</taxon>
        <taxon>Oomycota</taxon>
        <taxon>Peronosporomycetes</taxon>
        <taxon>Peronosporales</taxon>
        <taxon>Peronosporaceae</taxon>
        <taxon>Hyaloperonospora</taxon>
    </lineage>
</organism>
<keyword evidence="2" id="KW-1185">Reference proteome</keyword>
<dbReference type="Proteomes" id="UP000011713">
    <property type="component" value="Unassembled WGS sequence"/>
</dbReference>
<sequence>MKTVAREPRNGPARAKLAGILSVPTPHMQQKRLKEIFASSNDGGSWVGSSELIAKWKQIEPWHGYEDSESGCAKLGSLGLLPCPCCMQHGRGNLDRRGGLVWLDAVQIDGEVEKGDVQRRPRREMGAVKACARQPWLLDTDPVLNVERTQGGSDNERVEATADRLVWSHTNMDSRNIRVKAVFLKQILLEISV</sequence>
<evidence type="ECO:0000313" key="2">
    <source>
        <dbReference type="Proteomes" id="UP000011713"/>
    </source>
</evidence>